<keyword evidence="5 12" id="KW-0819">tRNA processing</keyword>
<dbReference type="PANTHER" id="PTHR12998">
    <property type="entry name" value="TRNA:M(4)X MODIFICATION ENZYME TRM13 HOMOLOG"/>
    <property type="match status" value="1"/>
</dbReference>
<dbReference type="GO" id="GO:0030488">
    <property type="term" value="P:tRNA methylation"/>
    <property type="evidence" value="ECO:0007669"/>
    <property type="project" value="InterPro"/>
</dbReference>
<feature type="domain" description="CHHC U11-48K-type" evidence="14">
    <location>
        <begin position="57"/>
        <end position="84"/>
    </location>
</feature>
<evidence type="ECO:0000256" key="1">
    <source>
        <dbReference type="ARBA" id="ARBA00005265"/>
    </source>
</evidence>
<dbReference type="Proteomes" id="UP000751190">
    <property type="component" value="Unassembled WGS sequence"/>
</dbReference>
<keyword evidence="4 12" id="KW-0949">S-adenosyl-L-methionine</keyword>
<dbReference type="Pfam" id="PF05253">
    <property type="entry name" value="zf-U11-48K"/>
    <property type="match status" value="1"/>
</dbReference>
<proteinExistence type="inferred from homology"/>
<evidence type="ECO:0000313" key="16">
    <source>
        <dbReference type="Proteomes" id="UP000751190"/>
    </source>
</evidence>
<comment type="similarity">
    <text evidence="1 12">Belongs to the methyltransferase TRM13 family.</text>
</comment>
<dbReference type="InterPro" id="IPR022776">
    <property type="entry name" value="TRM13/UPF0224_CHHC_Znf_dom"/>
</dbReference>
<evidence type="ECO:0000256" key="11">
    <source>
        <dbReference type="ARBA" id="ARBA00049393"/>
    </source>
</evidence>
<evidence type="ECO:0000256" key="10">
    <source>
        <dbReference type="ARBA" id="ARBA00048635"/>
    </source>
</evidence>
<feature type="region of interest" description="Disordered" evidence="13">
    <location>
        <begin position="142"/>
        <end position="173"/>
    </location>
</feature>
<dbReference type="OMA" id="HRCSWRS"/>
<evidence type="ECO:0000256" key="5">
    <source>
        <dbReference type="ARBA" id="ARBA00022694"/>
    </source>
</evidence>
<evidence type="ECO:0000256" key="13">
    <source>
        <dbReference type="SAM" id="MobiDB-lite"/>
    </source>
</evidence>
<dbReference type="PROSITE" id="PS51800">
    <property type="entry name" value="ZF_CHHC_U11_48K"/>
    <property type="match status" value="1"/>
</dbReference>
<sequence>MSSSAPRCALFLPNKKRLCKFEALAGSRYCVHHEGSCYVPSAAPAEAHGVDGASQARVPCPLDPRHSVFAHKLAQHLRACNRQKALATLHRQAWYSEGMHAAPRASVLDACPVDLRALFTRIRAAHATLASAGVLRSEGHQALAAGESHETSPTTTSSERAPEPSRASPAVAGDALEERAAVDRGLAEPDGPAHEAEPASGRTRPLATAQKHAAQCSALAARILRAVALGGTAVAFVEFGAGNASLTEAVANALDGRDPAAPRAQLVLIDRAVPRRKSDARLRELGHAQLARLRTDICDVDLTHVQQLDWSRDMCRCAMAKHLCGEATDLALHCLVRSASTPAPPAVASPLDDSERAAGGVRPCCAVDHVLIATCCHHRCRFESYVNRAALVEWGLAGSAFPVVCALSHWAVATDDRAGQQAIAAKLAGGRGAREGDGDGDGACEHAGGCLNEVTALGRLVAEQRIAVGATERRALGVMAKELLDAGRALFLAASGYESAWVEREFVPKAVTPENRLLRAERRVSKREARATVQQSAH</sequence>
<evidence type="ECO:0000259" key="14">
    <source>
        <dbReference type="PROSITE" id="PS51800"/>
    </source>
</evidence>
<evidence type="ECO:0000256" key="6">
    <source>
        <dbReference type="ARBA" id="ARBA00022723"/>
    </source>
</evidence>
<dbReference type="PANTHER" id="PTHR12998:SF0">
    <property type="entry name" value="TRNA:M(4)X MODIFICATION ENZYME TRM13 HOMOLOG"/>
    <property type="match status" value="1"/>
</dbReference>
<dbReference type="InterPro" id="IPR039044">
    <property type="entry name" value="Trm13"/>
</dbReference>
<dbReference type="InterPro" id="IPR007871">
    <property type="entry name" value="Methyltransferase_TRM13"/>
</dbReference>
<evidence type="ECO:0000256" key="3">
    <source>
        <dbReference type="ARBA" id="ARBA00022679"/>
    </source>
</evidence>
<dbReference type="GO" id="GO:0106050">
    <property type="term" value="F:tRNA 2'-O-methyltransferase activity"/>
    <property type="evidence" value="ECO:0007669"/>
    <property type="project" value="UniProtKB-UniRule"/>
</dbReference>
<evidence type="ECO:0000256" key="7">
    <source>
        <dbReference type="ARBA" id="ARBA00022771"/>
    </source>
</evidence>
<dbReference type="GO" id="GO:0008270">
    <property type="term" value="F:zinc ion binding"/>
    <property type="evidence" value="ECO:0007669"/>
    <property type="project" value="UniProtKB-KW"/>
</dbReference>
<dbReference type="AlphaFoldDB" id="A0A8J6CDS9"/>
<keyword evidence="7 12" id="KW-0863">Zinc-finger</keyword>
<comment type="catalytic activity">
    <reaction evidence="9 12">
        <text>cytidine(4) in tRNA(Pro) + S-adenosyl-L-methionine = 2'-O-methylcytidine(4) in tRNA(Pro) + S-adenosyl-L-homocysteine + H(+)</text>
        <dbReference type="Rhea" id="RHEA:32767"/>
        <dbReference type="Rhea" id="RHEA-COMP:10397"/>
        <dbReference type="Rhea" id="RHEA-COMP:10398"/>
        <dbReference type="ChEBI" id="CHEBI:15378"/>
        <dbReference type="ChEBI" id="CHEBI:57856"/>
        <dbReference type="ChEBI" id="CHEBI:59789"/>
        <dbReference type="ChEBI" id="CHEBI:74495"/>
        <dbReference type="ChEBI" id="CHEBI:82748"/>
        <dbReference type="EC" id="2.1.1.225"/>
    </reaction>
</comment>
<dbReference type="OrthoDB" id="258806at2759"/>
<evidence type="ECO:0000313" key="15">
    <source>
        <dbReference type="EMBL" id="KAG8466190.1"/>
    </source>
</evidence>
<evidence type="ECO:0000256" key="8">
    <source>
        <dbReference type="ARBA" id="ARBA00022833"/>
    </source>
</evidence>
<comment type="catalytic activity">
    <reaction evidence="10 12">
        <text>cytidine(4) in tRNA(Gly)(GCC) + S-adenosyl-L-methionine = 2'-O-methylcytidine(4) in tRNA(Gly)(GCC) + S-adenosyl-L-homocysteine + H(+)</text>
        <dbReference type="Rhea" id="RHEA:43192"/>
        <dbReference type="Rhea" id="RHEA-COMP:10399"/>
        <dbReference type="Rhea" id="RHEA-COMP:10400"/>
        <dbReference type="ChEBI" id="CHEBI:15378"/>
        <dbReference type="ChEBI" id="CHEBI:57856"/>
        <dbReference type="ChEBI" id="CHEBI:59789"/>
        <dbReference type="ChEBI" id="CHEBI:74495"/>
        <dbReference type="ChEBI" id="CHEBI:82748"/>
        <dbReference type="EC" id="2.1.1.225"/>
    </reaction>
</comment>
<feature type="compositionally biased region" description="Basic and acidic residues" evidence="13">
    <location>
        <begin position="187"/>
        <end position="197"/>
    </location>
</feature>
<dbReference type="InterPro" id="IPR021721">
    <property type="entry name" value="Znf_CCCH-type_TRM13"/>
</dbReference>
<keyword evidence="6 12" id="KW-0479">Metal-binding</keyword>
<comment type="function">
    <text evidence="12">tRNA methylase which 2'-O-methylates cytidine(4) in tRNA(Pro) and tRNA(Gly)(GCC), and adenosine(4) in tRNA(His).</text>
</comment>
<dbReference type="Pfam" id="PF11722">
    <property type="entry name" value="zf-TRM13_CCCH"/>
    <property type="match status" value="1"/>
</dbReference>
<feature type="region of interest" description="Disordered" evidence="13">
    <location>
        <begin position="187"/>
        <end position="208"/>
    </location>
</feature>
<dbReference type="EC" id="2.1.1.225" evidence="12"/>
<comment type="catalytic activity">
    <reaction evidence="11 12">
        <text>adenosine(4) in tRNA(His) + S-adenosyl-L-methionine = 2'-O-methyladenosine(4) in tRNA(His) + S-adenosyl-L-homocysteine + H(+)</text>
        <dbReference type="Rhea" id="RHEA:43196"/>
        <dbReference type="Rhea" id="RHEA-COMP:10401"/>
        <dbReference type="Rhea" id="RHEA-COMP:10402"/>
        <dbReference type="ChEBI" id="CHEBI:15378"/>
        <dbReference type="ChEBI" id="CHEBI:57856"/>
        <dbReference type="ChEBI" id="CHEBI:59789"/>
        <dbReference type="ChEBI" id="CHEBI:74411"/>
        <dbReference type="ChEBI" id="CHEBI:74477"/>
        <dbReference type="EC" id="2.1.1.225"/>
    </reaction>
</comment>
<keyword evidence="3 12" id="KW-0808">Transferase</keyword>
<comment type="caution">
    <text evidence="15">The sequence shown here is derived from an EMBL/GenBank/DDBJ whole genome shotgun (WGS) entry which is preliminary data.</text>
</comment>
<evidence type="ECO:0000256" key="2">
    <source>
        <dbReference type="ARBA" id="ARBA00022603"/>
    </source>
</evidence>
<keyword evidence="2 12" id="KW-0489">Methyltransferase</keyword>
<accession>A0A8J6CDS9</accession>
<name>A0A8J6CDS9_DIALT</name>
<evidence type="ECO:0000256" key="12">
    <source>
        <dbReference type="RuleBase" id="RU367103"/>
    </source>
</evidence>
<keyword evidence="16" id="KW-1185">Reference proteome</keyword>
<organism evidence="15 16">
    <name type="scientific">Diacronema lutheri</name>
    <name type="common">Unicellular marine alga</name>
    <name type="synonym">Monochrysis lutheri</name>
    <dbReference type="NCBI Taxonomy" id="2081491"/>
    <lineage>
        <taxon>Eukaryota</taxon>
        <taxon>Haptista</taxon>
        <taxon>Haptophyta</taxon>
        <taxon>Pavlovophyceae</taxon>
        <taxon>Pavlovales</taxon>
        <taxon>Pavlovaceae</taxon>
        <taxon>Diacronema</taxon>
    </lineage>
</organism>
<dbReference type="Pfam" id="PF05206">
    <property type="entry name" value="TRM13"/>
    <property type="match status" value="1"/>
</dbReference>
<keyword evidence="8 12" id="KW-0862">Zinc</keyword>
<protein>
    <recommendedName>
        <fullName evidence="12">tRNA:m(4)X modification enzyme TRM13</fullName>
        <ecNumber evidence="12">2.1.1.225</ecNumber>
    </recommendedName>
</protein>
<evidence type="ECO:0000256" key="4">
    <source>
        <dbReference type="ARBA" id="ARBA00022691"/>
    </source>
</evidence>
<reference evidence="15" key="1">
    <citation type="submission" date="2021-05" db="EMBL/GenBank/DDBJ databases">
        <title>The genome of the haptophyte Pavlova lutheri (Diacronema luteri, Pavlovales) - a model for lipid biosynthesis in eukaryotic algae.</title>
        <authorList>
            <person name="Hulatt C.J."/>
            <person name="Posewitz M.C."/>
        </authorList>
    </citation>
    <scope>NUCLEOTIDE SEQUENCE</scope>
    <source>
        <strain evidence="15">NIVA-4/92</strain>
    </source>
</reference>
<dbReference type="EMBL" id="JAGTXO010000008">
    <property type="protein sequence ID" value="KAG8466190.1"/>
    <property type="molecule type" value="Genomic_DNA"/>
</dbReference>
<gene>
    <name evidence="15" type="ORF">KFE25_001946</name>
</gene>
<evidence type="ECO:0000256" key="9">
    <source>
        <dbReference type="ARBA" id="ARBA00048165"/>
    </source>
</evidence>